<sequence>MKIREGITFDDVLLQPAASKVLPADANLSTQLTKSIAL</sequence>
<keyword evidence="2" id="KW-0560">Oxidoreductase</keyword>
<protein>
    <submittedName>
        <fullName evidence="2">Inosine-5'-monophosphate dehydrogenase / CBS domain</fullName>
        <ecNumber evidence="2">1.1.1.205</ecNumber>
    </submittedName>
</protein>
<gene>
    <name evidence="2" type="ORF">MNBD_ALPHA06-298</name>
</gene>
<dbReference type="InterPro" id="IPR013785">
    <property type="entry name" value="Aldolase_TIM"/>
</dbReference>
<feature type="domain" description="IMP dehydrogenase/GMP reductase" evidence="1">
    <location>
        <begin position="6"/>
        <end position="38"/>
    </location>
</feature>
<reference evidence="2" key="1">
    <citation type="submission" date="2018-06" db="EMBL/GenBank/DDBJ databases">
        <authorList>
            <person name="Zhirakovskaya E."/>
        </authorList>
    </citation>
    <scope>NUCLEOTIDE SEQUENCE</scope>
</reference>
<dbReference type="AlphaFoldDB" id="A0A3B0RDV9"/>
<dbReference type="SUPFAM" id="SSF51412">
    <property type="entry name" value="Inosine monophosphate dehydrogenase (IMPDH)"/>
    <property type="match status" value="1"/>
</dbReference>
<evidence type="ECO:0000313" key="2">
    <source>
        <dbReference type="EMBL" id="VAV89837.1"/>
    </source>
</evidence>
<dbReference type="EMBL" id="UOEE01000096">
    <property type="protein sequence ID" value="VAV89837.1"/>
    <property type="molecule type" value="Genomic_DNA"/>
</dbReference>
<feature type="non-terminal residue" evidence="2">
    <location>
        <position position="38"/>
    </location>
</feature>
<evidence type="ECO:0000259" key="1">
    <source>
        <dbReference type="Pfam" id="PF00478"/>
    </source>
</evidence>
<dbReference type="Gene3D" id="3.20.20.70">
    <property type="entry name" value="Aldolase class I"/>
    <property type="match status" value="1"/>
</dbReference>
<proteinExistence type="predicted"/>
<dbReference type="Pfam" id="PF00478">
    <property type="entry name" value="IMPDH"/>
    <property type="match status" value="1"/>
</dbReference>
<organism evidence="2">
    <name type="scientific">hydrothermal vent metagenome</name>
    <dbReference type="NCBI Taxonomy" id="652676"/>
    <lineage>
        <taxon>unclassified sequences</taxon>
        <taxon>metagenomes</taxon>
        <taxon>ecological metagenomes</taxon>
    </lineage>
</organism>
<accession>A0A3B0RDV9</accession>
<dbReference type="InterPro" id="IPR001093">
    <property type="entry name" value="IMP_DH_GMPRt"/>
</dbReference>
<dbReference type="EC" id="1.1.1.205" evidence="2"/>
<dbReference type="GO" id="GO:0003938">
    <property type="term" value="F:IMP dehydrogenase activity"/>
    <property type="evidence" value="ECO:0007669"/>
    <property type="project" value="UniProtKB-EC"/>
</dbReference>
<name>A0A3B0RDV9_9ZZZZ</name>